<gene>
    <name evidence="5" type="ORF">ACFFJK_07420</name>
</gene>
<feature type="domain" description="DUF6701" evidence="4">
    <location>
        <begin position="472"/>
        <end position="1014"/>
    </location>
</feature>
<organism evidence="5 6">
    <name type="scientific">Massilia consociata</name>
    <dbReference type="NCBI Taxonomy" id="760117"/>
    <lineage>
        <taxon>Bacteria</taxon>
        <taxon>Pseudomonadati</taxon>
        <taxon>Pseudomonadota</taxon>
        <taxon>Betaproteobacteria</taxon>
        <taxon>Burkholderiales</taxon>
        <taxon>Oxalobacteraceae</taxon>
        <taxon>Telluria group</taxon>
        <taxon>Massilia</taxon>
    </lineage>
</organism>
<proteinExistence type="predicted"/>
<dbReference type="InterPro" id="IPR046524">
    <property type="entry name" value="DUF6701"/>
</dbReference>
<evidence type="ECO:0000259" key="4">
    <source>
        <dbReference type="Pfam" id="PF20419"/>
    </source>
</evidence>
<evidence type="ECO:0000313" key="6">
    <source>
        <dbReference type="Proteomes" id="UP001589773"/>
    </source>
</evidence>
<dbReference type="EMBL" id="JBHLWP010000009">
    <property type="protein sequence ID" value="MFC0251715.1"/>
    <property type="molecule type" value="Genomic_DNA"/>
</dbReference>
<dbReference type="Pfam" id="PF20419">
    <property type="entry name" value="DUF6701"/>
    <property type="match status" value="1"/>
</dbReference>
<reference evidence="5 6" key="1">
    <citation type="submission" date="2024-09" db="EMBL/GenBank/DDBJ databases">
        <authorList>
            <person name="Sun Q."/>
            <person name="Mori K."/>
        </authorList>
    </citation>
    <scope>NUCLEOTIDE SEQUENCE [LARGE SCALE GENOMIC DNA]</scope>
    <source>
        <strain evidence="5 6">CCM 7792</strain>
    </source>
</reference>
<evidence type="ECO:0000313" key="5">
    <source>
        <dbReference type="EMBL" id="MFC0251715.1"/>
    </source>
</evidence>
<evidence type="ECO:0000259" key="3">
    <source>
        <dbReference type="Pfam" id="PF01345"/>
    </source>
</evidence>
<dbReference type="InterPro" id="IPR013783">
    <property type="entry name" value="Ig-like_fold"/>
</dbReference>
<comment type="caution">
    <text evidence="5">The sequence shown here is derived from an EMBL/GenBank/DDBJ whole genome shotgun (WGS) entry which is preliminary data.</text>
</comment>
<dbReference type="InterPro" id="IPR047589">
    <property type="entry name" value="DUF11_rpt"/>
</dbReference>
<feature type="region of interest" description="Disordered" evidence="1">
    <location>
        <begin position="404"/>
        <end position="424"/>
    </location>
</feature>
<dbReference type="Proteomes" id="UP001589773">
    <property type="component" value="Unassembled WGS sequence"/>
</dbReference>
<protein>
    <submittedName>
        <fullName evidence="5">DUF6701 domain-containing protein</fullName>
    </submittedName>
</protein>
<evidence type="ECO:0000256" key="1">
    <source>
        <dbReference type="SAM" id="MobiDB-lite"/>
    </source>
</evidence>
<feature type="domain" description="DUF11" evidence="3">
    <location>
        <begin position="306"/>
        <end position="418"/>
    </location>
</feature>
<dbReference type="Gene3D" id="2.60.40.10">
    <property type="entry name" value="Immunoglobulins"/>
    <property type="match status" value="1"/>
</dbReference>
<accession>A0ABV6FDV7</accession>
<name>A0ABV6FDV7_9BURK</name>
<dbReference type="Pfam" id="PF01345">
    <property type="entry name" value="DUF11"/>
    <property type="match status" value="1"/>
</dbReference>
<keyword evidence="6" id="KW-1185">Reference proteome</keyword>
<dbReference type="RefSeq" id="WP_379678549.1">
    <property type="nucleotide sequence ID" value="NZ_JBHLWP010000009.1"/>
</dbReference>
<dbReference type="InterPro" id="IPR001434">
    <property type="entry name" value="OmcB-like_DUF11"/>
</dbReference>
<evidence type="ECO:0000256" key="2">
    <source>
        <dbReference type="SAM" id="SignalP"/>
    </source>
</evidence>
<dbReference type="NCBIfam" id="TIGR01451">
    <property type="entry name" value="B_ant_repeat"/>
    <property type="match status" value="1"/>
</dbReference>
<feature type="chain" id="PRO_5045848181" evidence="2">
    <location>
        <begin position="28"/>
        <end position="1016"/>
    </location>
</feature>
<keyword evidence="2" id="KW-0732">Signal</keyword>
<feature type="signal peptide" evidence="2">
    <location>
        <begin position="1"/>
        <end position="27"/>
    </location>
</feature>
<sequence length="1016" mass="105632">MNTVLNFTRAALCAGVLAAASATPAAAQSLALAKSFEGNINFAGTQASLQSKSGGSKACDLDASAQAGIKLPAGANVLSAILYWAGTGAIDPSVLLNNTTVTAPPERRYSSSIDGLTYFAAAADVTSLVQGKTAFTFGGLSVSTADIYCSNKQKENAMVAGFALVVVYSHASERYRTVNVYEGLQAIKNSSVTVDMSHYTPPANNTGAGRFGYIVWEGDKTGQQKGDHVSFGGELLRDEPFIQKDNAFNSKSGANSDENSAGIDFDIVNLARPPASPAQARAVFTTANDRVLLGTAIAALPSKPADLGIKKTQSGEFKPGNEITYTLAVTNYGARGDSKVVVKDELPAALTYVSAGGTDWTCKLAERTVSCSYDKELAAGATASVQVKARITGEGKITNTAVVTGTADGNPDNNSSTVESDAGKPLPSLEPFALTVGPCLADTVIKSSGTGCALFTGPVIAGSKPTIYVTHAVAGVAKPVSTTQATSHTVRFSLECNNPGRTAGTRASYAGAALDTCVPNDTAASATGGAEAKLDFAANQVSRAAEFYYPDAGIVTLRMRDSAGNVSKASFASIPKSLRARYLRPDPGNVFTPNPGSIALTDPAFAEAGEPFLAVVSAYGVDPSVALPNFGRETGAHALSGRLGLLVRGSELDQELLQQLGEWDAAGPGEVARTYAWNEAGIASLAPVVKGYLGAIDPETGKATQIGGTDSHYVDVGRFYPAYFKTDAAQNFACLKRMNCPAQAPHPISRATFSGQAFDVTVVPYGRNGSPLKRYRFPFVRDIALSAVSAPGEAGNVLGPLVDKQPAQATQQVPDQATDRLVAFQLPVPWDARAGTRGWTAPTAVHVRAVAKELRRTAGGQEAREISSRNGAEGGIMVVNGRLMVGNVIGGALSKTPVPLHAQFWSGLAWENNHLAAVTEAPVGGVEFSGCRRGLRVSATDSSCYPGIKLAGAATNTGTVRLPALAAGRASLVLAPVDRNGSVDLFVNGYEYLPSTIGRASFGQFNSPVIYIREMY</sequence>